<dbReference type="EMBL" id="PGCK01000001">
    <property type="protein sequence ID" value="MCD1293434.1"/>
    <property type="molecule type" value="Genomic_DNA"/>
</dbReference>
<keyword evidence="1" id="KW-0812">Transmembrane</keyword>
<evidence type="ECO:0000313" key="2">
    <source>
        <dbReference type="EMBL" id="MCD1293434.1"/>
    </source>
</evidence>
<feature type="transmembrane region" description="Helical" evidence="1">
    <location>
        <begin position="33"/>
        <end position="52"/>
    </location>
</feature>
<organism evidence="2 3">
    <name type="scientific">Methanooceanicella nereidis</name>
    <dbReference type="NCBI Taxonomy" id="2052831"/>
    <lineage>
        <taxon>Archaea</taxon>
        <taxon>Methanobacteriati</taxon>
        <taxon>Methanobacteriota</taxon>
        <taxon>Stenosarchaea group</taxon>
        <taxon>Methanomicrobia</taxon>
        <taxon>Methanocellales</taxon>
        <taxon>Methanocellaceae</taxon>
        <taxon>Methanooceanicella</taxon>
    </lineage>
</organism>
<name>A0AAP2R9K9_9EURY</name>
<dbReference type="AlphaFoldDB" id="A0AAP2R9K9"/>
<protein>
    <submittedName>
        <fullName evidence="2">Uncharacterized protein</fullName>
    </submittedName>
</protein>
<feature type="transmembrane region" description="Helical" evidence="1">
    <location>
        <begin position="58"/>
        <end position="79"/>
    </location>
</feature>
<reference evidence="2 3" key="1">
    <citation type="submission" date="2017-11" db="EMBL/GenBank/DDBJ databases">
        <title>Isolation and Characterization of Family Methanocellaceae Species from Potential Methane Hydrate Area Offshore Southwestern Taiwan.</title>
        <authorList>
            <person name="Zhang W.-L."/>
            <person name="Chen W.-C."/>
            <person name="Lai M.-C."/>
            <person name="Chen S.-C."/>
        </authorList>
    </citation>
    <scope>NUCLEOTIDE SEQUENCE [LARGE SCALE GENOMIC DNA]</scope>
    <source>
        <strain evidence="2 3">CWC-04</strain>
    </source>
</reference>
<sequence length="84" mass="9546">MYVLEFFAILIGVMLFRKYIYRRKTPFDQKAIYKSVMAAIYIWTIWTCMGIFGVDLGFVLGLIAGAIAVYLLEGTIGFLNNAGY</sequence>
<gene>
    <name evidence="2" type="ORF">CUJ83_00275</name>
</gene>
<evidence type="ECO:0000256" key="1">
    <source>
        <dbReference type="SAM" id="Phobius"/>
    </source>
</evidence>
<keyword evidence="3" id="KW-1185">Reference proteome</keyword>
<keyword evidence="1" id="KW-1133">Transmembrane helix</keyword>
<comment type="caution">
    <text evidence="2">The sequence shown here is derived from an EMBL/GenBank/DDBJ whole genome shotgun (WGS) entry which is preliminary data.</text>
</comment>
<evidence type="ECO:0000313" key="3">
    <source>
        <dbReference type="Proteomes" id="UP001320159"/>
    </source>
</evidence>
<keyword evidence="1" id="KW-0472">Membrane</keyword>
<dbReference type="Proteomes" id="UP001320159">
    <property type="component" value="Unassembled WGS sequence"/>
</dbReference>
<proteinExistence type="predicted"/>
<accession>A0AAP2R9K9</accession>
<feature type="transmembrane region" description="Helical" evidence="1">
    <location>
        <begin position="6"/>
        <end position="21"/>
    </location>
</feature>